<dbReference type="AlphaFoldDB" id="A0AAV2SBW5"/>
<dbReference type="PANTHER" id="PTHR21054:SF2">
    <property type="entry name" value="MIP04191P"/>
    <property type="match status" value="1"/>
</dbReference>
<evidence type="ECO:0000313" key="2">
    <source>
        <dbReference type="Proteomes" id="UP001497623"/>
    </source>
</evidence>
<evidence type="ECO:0008006" key="3">
    <source>
        <dbReference type="Google" id="ProtNLM"/>
    </source>
</evidence>
<keyword evidence="2" id="KW-1185">Reference proteome</keyword>
<dbReference type="EMBL" id="CAXKWB010051835">
    <property type="protein sequence ID" value="CAL4171803.1"/>
    <property type="molecule type" value="Genomic_DNA"/>
</dbReference>
<protein>
    <recommendedName>
        <fullName evidence="3">Zinc metalloproteinase</fullName>
    </recommendedName>
</protein>
<dbReference type="Pfam" id="PF12044">
    <property type="entry name" value="Metallopep"/>
    <property type="match status" value="1"/>
</dbReference>
<proteinExistence type="predicted"/>
<reference evidence="1 2" key="1">
    <citation type="submission" date="2024-05" db="EMBL/GenBank/DDBJ databases">
        <authorList>
            <person name="Wallberg A."/>
        </authorList>
    </citation>
    <scope>NUCLEOTIDE SEQUENCE [LARGE SCALE GENOMIC DNA]</scope>
</reference>
<sequence>TMLEVLNIVDGEVLTHPLCLLRVTGNPEDANIAKITNINDNNSNETICSVNINGFNALILLIVGNNSLKIVCGNEELMINVKYEPDTNPRYVRLVYITCLNEEKFQGPKDIDRNVNSAIKRIRTGMLLLQTFLAETLQAEGLRRRTFRLEMDKEGNPVVHVLQLPLTICEAQKISEENLWEAVALQILSSYLADKKCKYVAFFNGTRFSNPEKRVLNGEIEIMKHVKGQISLGGGGLALVGTGALYTWASNISEIIKSLMNKTSVDTNILMDFSGGRGTWGACYGTHLGSVMHELGHAMDLGHTPHGIMARGFEDLHIFFTSPKIVADNSTESPYHKSTMKQSTSSSLIKDSVTFTMDFVPRFPENSIMTVQPPKEPLASCGIYSTSYKYNSNPSAPKTTQ</sequence>
<feature type="non-terminal residue" evidence="1">
    <location>
        <position position="1"/>
    </location>
</feature>
<name>A0AAV2SBW5_MEGNR</name>
<evidence type="ECO:0000313" key="1">
    <source>
        <dbReference type="EMBL" id="CAL4171803.1"/>
    </source>
</evidence>
<accession>A0AAV2SBW5</accession>
<comment type="caution">
    <text evidence="1">The sequence shown here is derived from an EMBL/GenBank/DDBJ whole genome shotgun (WGS) entry which is preliminary data.</text>
</comment>
<gene>
    <name evidence="1" type="ORF">MNOR_LOCUS34199</name>
</gene>
<feature type="non-terminal residue" evidence="1">
    <location>
        <position position="401"/>
    </location>
</feature>
<dbReference type="PANTHER" id="PTHR21054">
    <property type="entry name" value="ZINC METALLOPROTEINASE-RELATED"/>
    <property type="match status" value="1"/>
</dbReference>
<dbReference type="Proteomes" id="UP001497623">
    <property type="component" value="Unassembled WGS sequence"/>
</dbReference>
<dbReference type="InterPro" id="IPR021917">
    <property type="entry name" value="Unchr_Zn-peptidase-like"/>
</dbReference>
<organism evidence="1 2">
    <name type="scientific">Meganyctiphanes norvegica</name>
    <name type="common">Northern krill</name>
    <name type="synonym">Thysanopoda norvegica</name>
    <dbReference type="NCBI Taxonomy" id="48144"/>
    <lineage>
        <taxon>Eukaryota</taxon>
        <taxon>Metazoa</taxon>
        <taxon>Ecdysozoa</taxon>
        <taxon>Arthropoda</taxon>
        <taxon>Crustacea</taxon>
        <taxon>Multicrustacea</taxon>
        <taxon>Malacostraca</taxon>
        <taxon>Eumalacostraca</taxon>
        <taxon>Eucarida</taxon>
        <taxon>Euphausiacea</taxon>
        <taxon>Euphausiidae</taxon>
        <taxon>Meganyctiphanes</taxon>
    </lineage>
</organism>
<dbReference type="InterPro" id="IPR053002">
    <property type="entry name" value="Metalloproteinase_M10B"/>
</dbReference>